<dbReference type="EMBL" id="RCHU02000015">
    <property type="protein sequence ID" value="KAL3570669.1"/>
    <property type="molecule type" value="Genomic_DNA"/>
</dbReference>
<gene>
    <name evidence="1" type="ORF">D5086_027918</name>
</gene>
<keyword evidence="2" id="KW-1185">Reference proteome</keyword>
<proteinExistence type="predicted"/>
<organism evidence="1 2">
    <name type="scientific">Populus alba</name>
    <name type="common">White poplar</name>
    <dbReference type="NCBI Taxonomy" id="43335"/>
    <lineage>
        <taxon>Eukaryota</taxon>
        <taxon>Viridiplantae</taxon>
        <taxon>Streptophyta</taxon>
        <taxon>Embryophyta</taxon>
        <taxon>Tracheophyta</taxon>
        <taxon>Spermatophyta</taxon>
        <taxon>Magnoliopsida</taxon>
        <taxon>eudicotyledons</taxon>
        <taxon>Gunneridae</taxon>
        <taxon>Pentapetalae</taxon>
        <taxon>rosids</taxon>
        <taxon>fabids</taxon>
        <taxon>Malpighiales</taxon>
        <taxon>Salicaceae</taxon>
        <taxon>Saliceae</taxon>
        <taxon>Populus</taxon>
    </lineage>
</organism>
<dbReference type="Proteomes" id="UP000309997">
    <property type="component" value="Unassembled WGS sequence"/>
</dbReference>
<sequence length="481" mass="54453">MLRIESEEESSEVGMIGHQETKMEVCRLQPTVGGPPKLILTKPVCTNSESYGSMPYNYGYSFNIKNPTPIFHPEIGGLTRSGRCFTPEELERQRKAKGKEIVDAFKGMEVNKPISEDESNDFLKLMKHSKYSVVDQLKKTPARISLMSLILSSELHRKALQKVLNEAYVPQDITQDTMEHLVGRIQASNYLYFTEDELGPEGTGHNKPLYITVKCKDYLIGKVLVDNGSALNVLPRHILDEMPIDVTYMRPSTMTARAYDGSPRQVIGTIDIELFIGPQMFLITLQVMDIHPSYSMLLGRPWIHAAGAVTSSLHQCLKYIINGTLVKVKAEETLSMIRNVSVPYIEAEDCKDGNLHAFEVVNTEWVPENTVLRRPMISDTARMIAKCFLKHGLPFQNDPSAGNLKRVNIMKIKAVDQRFGLGFKPKKDDYQRAARIKRERRLARMEGRKPKEEDIVIPPIHVSFPKSAYVMKPENMMEVLG</sequence>
<evidence type="ECO:0000313" key="1">
    <source>
        <dbReference type="EMBL" id="KAL3570669.1"/>
    </source>
</evidence>
<protein>
    <submittedName>
        <fullName evidence="1">Uncharacterized protein</fullName>
    </submittedName>
</protein>
<name>A0ACC4AWN1_POPAL</name>
<accession>A0ACC4AWN1</accession>
<reference evidence="1 2" key="1">
    <citation type="journal article" date="2024" name="Plant Biotechnol. J.">
        <title>Genome and CRISPR/Cas9 system of a widespread forest tree (Populus alba) in the world.</title>
        <authorList>
            <person name="Liu Y.J."/>
            <person name="Jiang P.F."/>
            <person name="Han X.M."/>
            <person name="Li X.Y."/>
            <person name="Wang H.M."/>
            <person name="Wang Y.J."/>
            <person name="Wang X.X."/>
            <person name="Zeng Q.Y."/>
        </authorList>
    </citation>
    <scope>NUCLEOTIDE SEQUENCE [LARGE SCALE GENOMIC DNA]</scope>
    <source>
        <strain evidence="2">cv. PAL-ZL1</strain>
    </source>
</reference>
<comment type="caution">
    <text evidence="1">The sequence shown here is derived from an EMBL/GenBank/DDBJ whole genome shotgun (WGS) entry which is preliminary data.</text>
</comment>
<evidence type="ECO:0000313" key="2">
    <source>
        <dbReference type="Proteomes" id="UP000309997"/>
    </source>
</evidence>